<dbReference type="AlphaFoldDB" id="A0AAJ3TNY5"/>
<dbReference type="KEGG" id="ego:BBD34_14190"/>
<sequence>MVSENKIRYNSLLGKNKQEIIDCFGQGFNYYPDNYWFYNLKKCWWGRKKALLVIFGKEGRVKDINIKTYYFLSSIIPI</sequence>
<proteinExistence type="predicted"/>
<comment type="caution">
    <text evidence="1">The sequence shown here is derived from an EMBL/GenBank/DDBJ whole genome shotgun (WGS) entry which is preliminary data.</text>
</comment>
<evidence type="ECO:0000313" key="1">
    <source>
        <dbReference type="EMBL" id="OPB75447.1"/>
    </source>
</evidence>
<name>A0AAJ3TNY5_9FLAO</name>
<accession>A0AAJ3TNY5</accession>
<evidence type="ECO:0000313" key="2">
    <source>
        <dbReference type="Proteomes" id="UP000190816"/>
    </source>
</evidence>
<reference evidence="1 2" key="1">
    <citation type="submission" date="2016-06" db="EMBL/GenBank/DDBJ databases">
        <authorList>
            <person name="Nicholson A.C."/>
        </authorList>
    </citation>
    <scope>NUCLEOTIDE SEQUENCE [LARGE SCALE GENOMIC DNA]</scope>
    <source>
        <strain evidence="1 2">G4123</strain>
    </source>
</reference>
<dbReference type="Proteomes" id="UP000190816">
    <property type="component" value="Unassembled WGS sequence"/>
</dbReference>
<organism evidence="1 2">
    <name type="scientific">Elizabethkingia ursingii</name>
    <dbReference type="NCBI Taxonomy" id="1756150"/>
    <lineage>
        <taxon>Bacteria</taxon>
        <taxon>Pseudomonadati</taxon>
        <taxon>Bacteroidota</taxon>
        <taxon>Flavobacteriia</taxon>
        <taxon>Flavobacteriales</taxon>
        <taxon>Weeksellaceae</taxon>
        <taxon>Elizabethkingia</taxon>
    </lineage>
</organism>
<dbReference type="EMBL" id="MAIC01000014">
    <property type="protein sequence ID" value="OPB75447.1"/>
    <property type="molecule type" value="Genomic_DNA"/>
</dbReference>
<protein>
    <submittedName>
        <fullName evidence="1">Uncharacterized protein</fullName>
    </submittedName>
</protein>
<gene>
    <name evidence="1" type="ORF">BAY32_07940</name>
</gene>